<evidence type="ECO:0000256" key="6">
    <source>
        <dbReference type="ARBA" id="ARBA00023316"/>
    </source>
</evidence>
<sequence>MGKQVLGTTFRMLFKMIFIALVLYLLYFFGTRAYDMVYDFVLGEPDPNAVVRDVEITIPQGANTQAIGEILEEEELIKNATLFTIRVKLLSEYDGKLRYGNFVLTTGMSEDEIIEILATEGERRQSVRFTIPEGYTVQQIAQVLENNEICTAEEFIDAVNNVEYEYEFLEDLPERLDGEPRLQGYLFPDTYEVSEGASAQTVVSNMLARFEQEFNDDYYTEIQRMGYTIDEIITIASLIEREARVAEERPTISGVIYNRLDTNMLLQIDATLHYIRTYYIDDQELSLANVTSHESRYNTYRHQGIPIGPIANPGGSSIRAAIYPEEHDYFYYVLRDPSTGEHAFNRTLEEHNRDVDRYLRN</sequence>
<dbReference type="InterPro" id="IPR003770">
    <property type="entry name" value="MLTG-like"/>
</dbReference>
<organism evidence="8 9">
    <name type="scientific">Natranaerovirga hydrolytica</name>
    <dbReference type="NCBI Taxonomy" id="680378"/>
    <lineage>
        <taxon>Bacteria</taxon>
        <taxon>Bacillati</taxon>
        <taxon>Bacillota</taxon>
        <taxon>Clostridia</taxon>
        <taxon>Lachnospirales</taxon>
        <taxon>Natranaerovirgaceae</taxon>
        <taxon>Natranaerovirga</taxon>
    </lineage>
</organism>
<dbReference type="CDD" id="cd08010">
    <property type="entry name" value="MltG_like"/>
    <property type="match status" value="1"/>
</dbReference>
<keyword evidence="2 7" id="KW-0812">Transmembrane</keyword>
<evidence type="ECO:0000313" key="9">
    <source>
        <dbReference type="Proteomes" id="UP000294545"/>
    </source>
</evidence>
<protein>
    <recommendedName>
        <fullName evidence="7">Endolytic murein transglycosylase</fullName>
        <ecNumber evidence="7">4.2.2.29</ecNumber>
    </recommendedName>
    <alternativeName>
        <fullName evidence="7">Peptidoglycan lytic transglycosylase</fullName>
    </alternativeName>
    <alternativeName>
        <fullName evidence="7">Peptidoglycan polymerization terminase</fullName>
    </alternativeName>
</protein>
<dbReference type="PANTHER" id="PTHR30518">
    <property type="entry name" value="ENDOLYTIC MUREIN TRANSGLYCOSYLASE"/>
    <property type="match status" value="1"/>
</dbReference>
<evidence type="ECO:0000256" key="2">
    <source>
        <dbReference type="ARBA" id="ARBA00022692"/>
    </source>
</evidence>
<dbReference type="AlphaFoldDB" id="A0A4R1MYZ9"/>
<dbReference type="GO" id="GO:0005886">
    <property type="term" value="C:plasma membrane"/>
    <property type="evidence" value="ECO:0007669"/>
    <property type="project" value="UniProtKB-SubCell"/>
</dbReference>
<dbReference type="RefSeq" id="WP_132280857.1">
    <property type="nucleotide sequence ID" value="NZ_SMGQ01000011.1"/>
</dbReference>
<reference evidence="8 9" key="1">
    <citation type="submission" date="2019-03" db="EMBL/GenBank/DDBJ databases">
        <title>Genomic Encyclopedia of Type Strains, Phase IV (KMG-IV): sequencing the most valuable type-strain genomes for metagenomic binning, comparative biology and taxonomic classification.</title>
        <authorList>
            <person name="Goeker M."/>
        </authorList>
    </citation>
    <scope>NUCLEOTIDE SEQUENCE [LARGE SCALE GENOMIC DNA]</scope>
    <source>
        <strain evidence="8 9">DSM 24176</strain>
    </source>
</reference>
<dbReference type="EC" id="4.2.2.29" evidence="7"/>
<evidence type="ECO:0000256" key="1">
    <source>
        <dbReference type="ARBA" id="ARBA00022475"/>
    </source>
</evidence>
<evidence type="ECO:0000256" key="5">
    <source>
        <dbReference type="ARBA" id="ARBA00023239"/>
    </source>
</evidence>
<keyword evidence="1 7" id="KW-1003">Cell membrane</keyword>
<keyword evidence="3 7" id="KW-1133">Transmembrane helix</keyword>
<dbReference type="Proteomes" id="UP000294545">
    <property type="component" value="Unassembled WGS sequence"/>
</dbReference>
<dbReference type="Pfam" id="PF02618">
    <property type="entry name" value="YceG"/>
    <property type="match status" value="1"/>
</dbReference>
<dbReference type="PANTHER" id="PTHR30518:SF2">
    <property type="entry name" value="ENDOLYTIC MUREIN TRANSGLYCOSYLASE"/>
    <property type="match status" value="1"/>
</dbReference>
<dbReference type="Gene3D" id="3.30.1490.480">
    <property type="entry name" value="Endolytic murein transglycosylase"/>
    <property type="match status" value="2"/>
</dbReference>
<evidence type="ECO:0000256" key="4">
    <source>
        <dbReference type="ARBA" id="ARBA00023136"/>
    </source>
</evidence>
<dbReference type="GO" id="GO:0009252">
    <property type="term" value="P:peptidoglycan biosynthetic process"/>
    <property type="evidence" value="ECO:0007669"/>
    <property type="project" value="UniProtKB-UniRule"/>
</dbReference>
<dbReference type="HAMAP" id="MF_02065">
    <property type="entry name" value="MltG"/>
    <property type="match status" value="1"/>
</dbReference>
<feature type="site" description="Important for catalytic activity" evidence="7">
    <location>
        <position position="242"/>
    </location>
</feature>
<comment type="function">
    <text evidence="7">Functions as a peptidoglycan terminase that cleaves nascent peptidoglycan strands endolytically to terminate their elongation.</text>
</comment>
<keyword evidence="9" id="KW-1185">Reference proteome</keyword>
<evidence type="ECO:0000313" key="8">
    <source>
        <dbReference type="EMBL" id="TCK98385.1"/>
    </source>
</evidence>
<dbReference type="OrthoDB" id="9814591at2"/>
<evidence type="ECO:0000256" key="7">
    <source>
        <dbReference type="HAMAP-Rule" id="MF_02065"/>
    </source>
</evidence>
<comment type="similarity">
    <text evidence="7">Belongs to the transglycosylase MltG family.</text>
</comment>
<keyword evidence="6 7" id="KW-0961">Cell wall biogenesis/degradation</keyword>
<name>A0A4R1MYZ9_9FIRM</name>
<comment type="caution">
    <text evidence="8">The sequence shown here is derived from an EMBL/GenBank/DDBJ whole genome shotgun (WGS) entry which is preliminary data.</text>
</comment>
<comment type="subcellular location">
    <subcellularLocation>
        <location evidence="7">Cell membrane</location>
        <topology evidence="7">Single-pass membrane protein</topology>
    </subcellularLocation>
</comment>
<accession>A0A4R1MYZ9</accession>
<feature type="transmembrane region" description="Helical" evidence="7">
    <location>
        <begin position="12"/>
        <end position="30"/>
    </location>
</feature>
<dbReference type="NCBIfam" id="TIGR00247">
    <property type="entry name" value="endolytic transglycosylase MltG"/>
    <property type="match status" value="1"/>
</dbReference>
<gene>
    <name evidence="7" type="primary">mltG</name>
    <name evidence="8" type="ORF">EDC19_0805</name>
</gene>
<dbReference type="EMBL" id="SMGQ01000011">
    <property type="protein sequence ID" value="TCK98385.1"/>
    <property type="molecule type" value="Genomic_DNA"/>
</dbReference>
<proteinExistence type="inferred from homology"/>
<keyword evidence="4 7" id="KW-0472">Membrane</keyword>
<dbReference type="GO" id="GO:0008932">
    <property type="term" value="F:lytic endotransglycosylase activity"/>
    <property type="evidence" value="ECO:0007669"/>
    <property type="project" value="UniProtKB-UniRule"/>
</dbReference>
<evidence type="ECO:0000256" key="3">
    <source>
        <dbReference type="ARBA" id="ARBA00022989"/>
    </source>
</evidence>
<dbReference type="Gene3D" id="3.30.160.60">
    <property type="entry name" value="Classic Zinc Finger"/>
    <property type="match status" value="1"/>
</dbReference>
<keyword evidence="5 7" id="KW-0456">Lyase</keyword>
<comment type="catalytic activity">
    <reaction evidence="7">
        <text>a peptidoglycan chain = a peptidoglycan chain with N-acetyl-1,6-anhydromuramyl-[peptide] at the reducing end + a peptidoglycan chain with N-acetylglucosamine at the non-reducing end.</text>
        <dbReference type="EC" id="4.2.2.29"/>
    </reaction>
</comment>
<dbReference type="GO" id="GO:0071555">
    <property type="term" value="P:cell wall organization"/>
    <property type="evidence" value="ECO:0007669"/>
    <property type="project" value="UniProtKB-KW"/>
</dbReference>